<dbReference type="InterPro" id="IPR006297">
    <property type="entry name" value="EF-4"/>
</dbReference>
<reference evidence="5" key="1">
    <citation type="journal article" date="2013" name="J. Plant Res.">
        <title>Effect of fungi and light on seed germination of three Opuntia species from semiarid lands of central Mexico.</title>
        <authorList>
            <person name="Delgado-Sanchez P."/>
            <person name="Jimenez-Bremont J.F."/>
            <person name="Guerrero-Gonzalez Mde L."/>
            <person name="Flores J."/>
        </authorList>
    </citation>
    <scope>NUCLEOTIDE SEQUENCE</scope>
    <source>
        <tissue evidence="5">Cladode</tissue>
    </source>
</reference>
<dbReference type="PANTHER" id="PTHR43512">
    <property type="entry name" value="TRANSLATION FACTOR GUF1-RELATED"/>
    <property type="match status" value="1"/>
</dbReference>
<dbReference type="PANTHER" id="PTHR43512:SF4">
    <property type="entry name" value="TRANSLATION FACTOR GUF1 HOMOLOG, CHLOROPLASTIC"/>
    <property type="match status" value="1"/>
</dbReference>
<organism evidence="5">
    <name type="scientific">Opuntia streptacantha</name>
    <name type="common">Prickly pear cactus</name>
    <name type="synonym">Opuntia cardona</name>
    <dbReference type="NCBI Taxonomy" id="393608"/>
    <lineage>
        <taxon>Eukaryota</taxon>
        <taxon>Viridiplantae</taxon>
        <taxon>Streptophyta</taxon>
        <taxon>Embryophyta</taxon>
        <taxon>Tracheophyta</taxon>
        <taxon>Spermatophyta</taxon>
        <taxon>Magnoliopsida</taxon>
        <taxon>eudicotyledons</taxon>
        <taxon>Gunneridae</taxon>
        <taxon>Pentapetalae</taxon>
        <taxon>Caryophyllales</taxon>
        <taxon>Cactineae</taxon>
        <taxon>Cactaceae</taxon>
        <taxon>Opuntioideae</taxon>
        <taxon>Opuntia</taxon>
    </lineage>
</organism>
<dbReference type="EMBL" id="GISG01167854">
    <property type="protein sequence ID" value="MBA4650992.1"/>
    <property type="molecule type" value="Transcribed_RNA"/>
</dbReference>
<evidence type="ECO:0000256" key="3">
    <source>
        <dbReference type="ARBA" id="ARBA00023134"/>
    </source>
</evidence>
<dbReference type="GO" id="GO:0043022">
    <property type="term" value="F:ribosome binding"/>
    <property type="evidence" value="ECO:0007669"/>
    <property type="project" value="TreeGrafter"/>
</dbReference>
<dbReference type="InterPro" id="IPR013842">
    <property type="entry name" value="LepA_CTD"/>
</dbReference>
<evidence type="ECO:0000256" key="1">
    <source>
        <dbReference type="ARBA" id="ARBA00022741"/>
    </source>
</evidence>
<dbReference type="GO" id="GO:0045727">
    <property type="term" value="P:positive regulation of translation"/>
    <property type="evidence" value="ECO:0007669"/>
    <property type="project" value="TreeGrafter"/>
</dbReference>
<evidence type="ECO:0000256" key="2">
    <source>
        <dbReference type="ARBA" id="ARBA00022917"/>
    </source>
</evidence>
<sequence length="185" mass="19971">MAAPTTATSTSPALSRLAVFVPSNSIERYPVKNPNFTSLSLPDGQCPSRNGSLRCSRRPRVLCQTAGAPPADVSAGELAVKAGQDRLQKAYSVGRALTQKLKELIPRHMFKVPIQACIGSKVIASEAISAIRKDVLAKCYGGDITRKKKLLRKQAEGKKRMKAIGKVDVPQEAFMAVLKLEKEAI</sequence>
<dbReference type="InterPro" id="IPR038363">
    <property type="entry name" value="LepA_C_sf"/>
</dbReference>
<accession>A0A7C8ZSZ7</accession>
<evidence type="ECO:0000259" key="4">
    <source>
        <dbReference type="Pfam" id="PF06421"/>
    </source>
</evidence>
<keyword evidence="2" id="KW-0648">Protein biosynthesis</keyword>
<dbReference type="Pfam" id="PF06421">
    <property type="entry name" value="LepA_C"/>
    <property type="match status" value="1"/>
</dbReference>
<name>A0A7C8ZSZ7_OPUST</name>
<keyword evidence="3" id="KW-0342">GTP-binding</keyword>
<keyword evidence="1" id="KW-0547">Nucleotide-binding</keyword>
<evidence type="ECO:0000313" key="5">
    <source>
        <dbReference type="EMBL" id="MBA4650992.1"/>
    </source>
</evidence>
<protein>
    <recommendedName>
        <fullName evidence="4">GTP-binding protein LepA C-terminal domain-containing protein</fullName>
    </recommendedName>
</protein>
<dbReference type="Gene3D" id="3.30.70.2570">
    <property type="entry name" value="Elongation factor 4, C-terminal domain"/>
    <property type="match status" value="1"/>
</dbReference>
<dbReference type="GO" id="GO:0006412">
    <property type="term" value="P:translation"/>
    <property type="evidence" value="ECO:0007669"/>
    <property type="project" value="UniProtKB-KW"/>
</dbReference>
<proteinExistence type="predicted"/>
<feature type="domain" description="GTP-binding protein LepA C-terminal" evidence="4">
    <location>
        <begin position="88"/>
        <end position="179"/>
    </location>
</feature>
<reference evidence="5" key="2">
    <citation type="submission" date="2020-07" db="EMBL/GenBank/DDBJ databases">
        <authorList>
            <person name="Vera ALvarez R."/>
            <person name="Arias-Moreno D.M."/>
            <person name="Jimenez-Jacinto V."/>
            <person name="Jimenez-Bremont J.F."/>
            <person name="Swaminathan K."/>
            <person name="Moose S.P."/>
            <person name="Guerrero-Gonzalez M.L."/>
            <person name="Marino-Ramirez L."/>
            <person name="Landsman D."/>
            <person name="Rodriguez-Kessler M."/>
            <person name="Delgado-Sanchez P."/>
        </authorList>
    </citation>
    <scope>NUCLEOTIDE SEQUENCE</scope>
    <source>
        <tissue evidence="5">Cladode</tissue>
    </source>
</reference>
<dbReference type="AlphaFoldDB" id="A0A7C8ZSZ7"/>
<dbReference type="GO" id="GO:0005525">
    <property type="term" value="F:GTP binding"/>
    <property type="evidence" value="ECO:0007669"/>
    <property type="project" value="UniProtKB-KW"/>
</dbReference>